<evidence type="ECO:0000313" key="2">
    <source>
        <dbReference type="RefSeq" id="XP_073915599.1"/>
    </source>
</evidence>
<proteinExistence type="predicted"/>
<reference evidence="2" key="1">
    <citation type="submission" date="2025-08" db="UniProtKB">
        <authorList>
            <consortium name="RefSeq"/>
        </authorList>
    </citation>
    <scope>IDENTIFICATION</scope>
</reference>
<evidence type="ECO:0000313" key="1">
    <source>
        <dbReference type="Proteomes" id="UP001732720"/>
    </source>
</evidence>
<accession>A0AC58LEL5</accession>
<protein>
    <submittedName>
        <fullName evidence="2">Zinc finger protein 445 isoform X1</fullName>
    </submittedName>
</protein>
<gene>
    <name evidence="2" type="primary">Znf445</name>
</gene>
<organism evidence="1 2">
    <name type="scientific">Castor canadensis</name>
    <name type="common">American beaver</name>
    <dbReference type="NCBI Taxonomy" id="51338"/>
    <lineage>
        <taxon>Eukaryota</taxon>
        <taxon>Metazoa</taxon>
        <taxon>Chordata</taxon>
        <taxon>Craniata</taxon>
        <taxon>Vertebrata</taxon>
        <taxon>Euteleostomi</taxon>
        <taxon>Mammalia</taxon>
        <taxon>Eutheria</taxon>
        <taxon>Euarchontoglires</taxon>
        <taxon>Glires</taxon>
        <taxon>Rodentia</taxon>
        <taxon>Castorimorpha</taxon>
        <taxon>Castoridae</taxon>
        <taxon>Castor</taxon>
    </lineage>
</organism>
<sequence>MPPGRWYAVHPVQAPTSRERGRIRMVKKEEEDEGYTVVQTARPQTLNRAGQELFRQLFRQLRYHESSGPLETLSRLRELCRWWMRPDVLSKAQMLELLVLEQFLSILPGELRTWVQIHGPESGEEAVALLEELQRDLDGTPQRDPRPAQSPDVHWMGTGALQPAQIWPPASSLRSSSALGDHLEPPLAIGVHDFLAGQSDSPAAQVPDPPLKEDSPGDQYLLRASPLSRPESWVLKTSSKPLFFQEALTFKDVEITFSQDEWGCLNSAQRNLYRDVMLENYRTLASLVGPFSKPALISWLEAREPWGLNVCTVQPKRDPGIVPAGDELQIQTSKIILKQDPLEHAETFAVPSGCSLTSVSEGTGLRGCFEQKSRLKQHCGNPRQVRDMKKETDFSHRTGKESEVSGRSNSLDLKHVTYLRVSKKKQSFKHGCGRHFRKSSHHYDYKKYGKGLRHTIGGFSLHQRIHTELNGSEKDMRGKGFMLSSHHQSEQTLYTMGTLYKCRDCGKTFSRSSHLADHQRLHTQEKPFKCRVCGKAFRWSSNCIRHEKIHTGVKPYKCSLCEKAFQRVSAYRLHQGTHTKQKFESSQCEEVLTYSSRLVHHLRDQSEEKLFDCSQCRKSFHCKSYVLEHQRIHTQEKPYKCIKCRKTFRWRSNFTRHVRLHHEQEFCEQSKCREHFRQKKCIQPQGVPAVEKIFPCQHCEKTFTQKKTLIEHQRIHTREKPYQCSECGKGFTYRSAFIVHKKNHAIKRKDGASFIQDRAFQVPQSNFTTEEPHKCNQCGKAFRNHSFLLIHQRIHTREKPYKCRECGKAFRWSSNLYRHERQHNWHQQTKCHQSEETPNVQPKILTGQKPFWCEECGKTFTRKRSLLDHQGIHSGEKRYKCNLCGKSYDRNYRLVKHQRIHATERPFKCQWCGKDFIGIHALSVHQRKHRGNTRAAQSERSLPGLSSCQNTKLDEQELKPSGEKPREDREGPSNQSSILTGLQNPPTEKKGHKCSICGKAFSKSSLLISHKRFHTRERPFKCRECGKTFRWSSNLARHMKNHI</sequence>
<keyword evidence="1" id="KW-1185">Reference proteome</keyword>
<dbReference type="Proteomes" id="UP001732720">
    <property type="component" value="Chromosome 17"/>
</dbReference>
<dbReference type="RefSeq" id="XP_073915599.1">
    <property type="nucleotide sequence ID" value="XM_074059498.1"/>
</dbReference>
<name>A0AC58LEL5_CASCN</name>